<feature type="non-terminal residue" evidence="4">
    <location>
        <position position="1239"/>
    </location>
</feature>
<evidence type="ECO:0000259" key="3">
    <source>
        <dbReference type="PROSITE" id="PS50853"/>
    </source>
</evidence>
<dbReference type="InterPro" id="IPR013783">
    <property type="entry name" value="Ig-like_fold"/>
</dbReference>
<organism evidence="4 5">
    <name type="scientific">Paenibacillus arenilitoris</name>
    <dbReference type="NCBI Taxonomy" id="2772299"/>
    <lineage>
        <taxon>Bacteria</taxon>
        <taxon>Bacillati</taxon>
        <taxon>Bacillota</taxon>
        <taxon>Bacilli</taxon>
        <taxon>Bacillales</taxon>
        <taxon>Paenibacillaceae</taxon>
        <taxon>Paenibacillus</taxon>
    </lineage>
</organism>
<gene>
    <name evidence="4" type="ORF">IDH41_30890</name>
</gene>
<protein>
    <submittedName>
        <fullName evidence="4">DUF4832 domain-containing protein</fullName>
    </submittedName>
</protein>
<dbReference type="AlphaFoldDB" id="A0A927H9C4"/>
<dbReference type="InterPro" id="IPR013529">
    <property type="entry name" value="Glyco_hydro_42_N"/>
</dbReference>
<dbReference type="Gene3D" id="2.60.40.10">
    <property type="entry name" value="Immunoglobulins"/>
    <property type="match status" value="1"/>
</dbReference>
<dbReference type="InterPro" id="IPR017853">
    <property type="entry name" value="GH"/>
</dbReference>
<reference evidence="4" key="1">
    <citation type="submission" date="2020-09" db="EMBL/GenBank/DDBJ databases">
        <title>A novel bacterium of genus Paenibacillus, isolated from South China Sea.</title>
        <authorList>
            <person name="Huang H."/>
            <person name="Mo K."/>
            <person name="Hu Y."/>
        </authorList>
    </citation>
    <scope>NUCLEOTIDE SEQUENCE</scope>
    <source>
        <strain evidence="4">IB182493</strain>
    </source>
</reference>
<dbReference type="GO" id="GO:0009341">
    <property type="term" value="C:beta-galactosidase complex"/>
    <property type="evidence" value="ECO:0007669"/>
    <property type="project" value="InterPro"/>
</dbReference>
<keyword evidence="2" id="KW-0326">Glycosidase</keyword>
<dbReference type="SMART" id="SM00060">
    <property type="entry name" value="FN3"/>
    <property type="match status" value="1"/>
</dbReference>
<dbReference type="SUPFAM" id="SSF49265">
    <property type="entry name" value="Fibronectin type III"/>
    <property type="match status" value="1"/>
</dbReference>
<dbReference type="InterPro" id="IPR032267">
    <property type="entry name" value="DUF4832"/>
</dbReference>
<keyword evidence="5" id="KW-1185">Reference proteome</keyword>
<evidence type="ECO:0000313" key="4">
    <source>
        <dbReference type="EMBL" id="MBD2872975.1"/>
    </source>
</evidence>
<feature type="domain" description="Fibronectin type-III" evidence="3">
    <location>
        <begin position="1127"/>
        <end position="1211"/>
    </location>
</feature>
<dbReference type="PROSITE" id="PS50853">
    <property type="entry name" value="FN3"/>
    <property type="match status" value="1"/>
</dbReference>
<dbReference type="CDD" id="cd00063">
    <property type="entry name" value="FN3"/>
    <property type="match status" value="1"/>
</dbReference>
<dbReference type="Proteomes" id="UP000632125">
    <property type="component" value="Unassembled WGS sequence"/>
</dbReference>
<name>A0A927H9C4_9BACL</name>
<dbReference type="GO" id="GO:0005975">
    <property type="term" value="P:carbohydrate metabolic process"/>
    <property type="evidence" value="ECO:0007669"/>
    <property type="project" value="InterPro"/>
</dbReference>
<evidence type="ECO:0000256" key="1">
    <source>
        <dbReference type="ARBA" id="ARBA00022801"/>
    </source>
</evidence>
<dbReference type="InterPro" id="IPR003961">
    <property type="entry name" value="FN3_dom"/>
</dbReference>
<dbReference type="EMBL" id="JACXIY010000071">
    <property type="protein sequence ID" value="MBD2872975.1"/>
    <property type="molecule type" value="Genomic_DNA"/>
</dbReference>
<dbReference type="Pfam" id="PF00041">
    <property type="entry name" value="fn3"/>
    <property type="match status" value="1"/>
</dbReference>
<keyword evidence="1" id="KW-0378">Hydrolase</keyword>
<evidence type="ECO:0000313" key="5">
    <source>
        <dbReference type="Proteomes" id="UP000632125"/>
    </source>
</evidence>
<sequence>MNKVKFISKVSAMLAIFLLILQIYPCVMIYADEVSETGTPQEESITQSVYFKGYPEEWDSITYNNASTIGNKLEYLKVTQNDNYLYLYISGTDITSNYAFYLDSDDDPLTGTNISNWRNSTGIDFKIFNGMLYKFSDGSWISEGMVVLDQTNNFIEVAIPKHKIISMQSNRINVSFVMDNNFYLPNHGLDMVNVDIEKEQKIISDFPIIIDGTANDWSNIVPIAKSDNDQSYMSAFINNDNLNVLYKGELSVNNEFLIDTDNSPESGLVSAKWPLFGADVLIRDGSIYRWHAGDWIDTLSQLSYIQSGSGSNGVIEFSVSIGELMSSSHSAIRLVYSSDSISLPGESKFPARVYSVLPHINVDGSYSDWSILEPIAYGNSVVQSVYAFSKNQILFIHGVGSDFSQETNIYINSDNNSNTGYQNGYYNASGADYLIQDSRVYRSTGSDWGWERIGNASRIVSNFDNNQLFELSVDISGWDVNGDIKLSIGVEENYAPVDGIDFKYINYQSEIPNISIDGEDLDWQNIRPLVEVDQYSTELFAVQDQNRLYTLIKGQDLDTRNLYYIDSDNNPETGYQSSLWIDAGADYKVEYNNLYQYVEEGSTWIKKSPIMIELDKKYIMMQIYLEDINRTIPGELKIGYVGKESSHIPSIGLNMLNVDTSIHNIELEDTFYPKESFQLLENPFIGWSPWANRTDYEQPFTLVYANFNWRDIEPSKGEYNWSELETRNNFDYWTNLGKKINLRIVLDKPSDDPQHMDIPDWLYDELVAAEGASGAGIWYNTPGRAGFSPNYSSEVLIEEHKRLIQAFANRYNNDPRVSYIQIGSLGHWGEFHNYPEEAAGKFPNVNVSDQYVQHYVTYITNKKLAMRKPFPIAAQNGIGLFNDAFGDSQSSEKWLNWANTGWDGITDYVAEEEAANAILQSRMPDYWKTSFSAGEFAKGESIPYFENEKVMDTMTLIKKSHTSWLGPASPASYNRSDDGVQANIDLIQKKMGYRLLLRSINHVSEVEVGETIQLSSVWENKGVAPFYYDWPVAVAVADPNGNLIESSITISNGIDVREWLPGEIEESMELLVPTGIPKGNYSILTAILDPNENKPGVELAIEGKRLDGWYELDQIFVNNDADTIPTKPSLLRETNSTTSTIELSWNPSFDDGSITGYEIYQGDELLGTTSEPMYRINNLLPDTSYTFMIRSIDSTGNYSEGIYGTFSTSKSNLLKNSGFETYTGSNGAADEWTPNVTSG</sequence>
<dbReference type="InterPro" id="IPR036116">
    <property type="entry name" value="FN3_sf"/>
</dbReference>
<dbReference type="GO" id="GO:0004565">
    <property type="term" value="F:beta-galactosidase activity"/>
    <property type="evidence" value="ECO:0007669"/>
    <property type="project" value="InterPro"/>
</dbReference>
<comment type="caution">
    <text evidence="4">The sequence shown here is derived from an EMBL/GenBank/DDBJ whole genome shotgun (WGS) entry which is preliminary data.</text>
</comment>
<dbReference type="Pfam" id="PF16116">
    <property type="entry name" value="DUF4832"/>
    <property type="match status" value="1"/>
</dbReference>
<dbReference type="Pfam" id="PF02449">
    <property type="entry name" value="Glyco_hydro_42"/>
    <property type="match status" value="1"/>
</dbReference>
<dbReference type="SUPFAM" id="SSF51445">
    <property type="entry name" value="(Trans)glycosidases"/>
    <property type="match status" value="1"/>
</dbReference>
<evidence type="ECO:0000256" key="2">
    <source>
        <dbReference type="ARBA" id="ARBA00023295"/>
    </source>
</evidence>
<accession>A0A927H9C4</accession>
<dbReference type="Gene3D" id="3.20.20.80">
    <property type="entry name" value="Glycosidases"/>
    <property type="match status" value="1"/>
</dbReference>
<proteinExistence type="predicted"/>
<dbReference type="RefSeq" id="WP_190868177.1">
    <property type="nucleotide sequence ID" value="NZ_JACXIY010000071.1"/>
</dbReference>